<keyword evidence="6" id="KW-1185">Reference proteome</keyword>
<feature type="repeat" description="ANK" evidence="3">
    <location>
        <begin position="15"/>
        <end position="47"/>
    </location>
</feature>
<dbReference type="PANTHER" id="PTHR24198:SF165">
    <property type="entry name" value="ANKYRIN REPEAT-CONTAINING PROTEIN-RELATED"/>
    <property type="match status" value="1"/>
</dbReference>
<dbReference type="Gene3D" id="1.25.40.20">
    <property type="entry name" value="Ankyrin repeat-containing domain"/>
    <property type="match status" value="5"/>
</dbReference>
<feature type="region of interest" description="Disordered" evidence="4">
    <location>
        <begin position="105"/>
        <end position="139"/>
    </location>
</feature>
<dbReference type="SMART" id="SM00248">
    <property type="entry name" value="ANK"/>
    <property type="match status" value="16"/>
</dbReference>
<gene>
    <name evidence="5" type="ORF">MAN_10288</name>
</gene>
<comment type="caution">
    <text evidence="5">The sequence shown here is derived from an EMBL/GenBank/DDBJ whole genome shotgun (WGS) entry which is preliminary data.</text>
</comment>
<sequence length="875" mass="94099">MSDRISSVLELEDANRRTPLSYAAERGEIDAVSGLLNKAASYQAVDALGRTPIFWAALQGHVDVIKELIAYGAEWKIEDAAGRTPLSYAAEKGHIDAACELVTAEAPKESSEGEDEEQQEEGSDEGDGENGSDNDSDDCSMASTASIVLPLNHAVRRGDEAAVKTLLQHGMDMFYESAWEDDPQPVLLAAKSGNGEILDMLLKAGFTADLAEDMYARTALMFAAAKGYESIVRILLAREDHHLASEDDAGKNALAYAIKGGHETIAEMLRQAGLSEERDEAQSETSPAPADDDDVGMDTQTPVDSCNALVKSSMTQGTKNEEAVHQHDEPVPRAIDSGKQDALLSAIQSKDVHTAHALARQSGIDGTALDNMGMSPLLWSVKSNMPSVTRTLMATTHALHVDKQGRNLIHHAAMADNGEIFPLLVKMGVPVDEPDKSGRTPLSYAAELDRVAIVKLLLQNTAVDVNRADETGRTPLSHAAGGGSDQTIELLLERPGIKVTLAADNGRTPLSYACIHSTSSAPTFELLSTADASVADVADKNGRTPISWAAGSGSAAVCSRLIALGVDVEHMDKNKRTPLSLAAERAYDDVVRVLLETRRVDKMSKCAAGRTPLDWAVREFSELDGPCFDWHRREERKWAIVYMLITGDLDQVPTVTSIERLLKEAVELDKPQVISQLIPTHLAKDIYSPLELVEHAMEHGSDETVRAVITALAKTEIEVSHASILSSAASAGRTVLVEELLSKEKASETGDQSLISQAAANGHMETIQMLLEKGTDVNQADGDGKTPLMLAGMHDQEETIKMLLESPGISVNAVDNDGRTAVSHAAGAWYSGCLKLLLADPRVDARRQDSQGRSPLWYAVAAWRRKAICALLEAA</sequence>
<dbReference type="OrthoDB" id="5428055at2759"/>
<evidence type="ECO:0000313" key="5">
    <source>
        <dbReference type="EMBL" id="KID60038.1"/>
    </source>
</evidence>
<evidence type="ECO:0000256" key="1">
    <source>
        <dbReference type="ARBA" id="ARBA00022737"/>
    </source>
</evidence>
<keyword evidence="2 3" id="KW-0040">ANK repeat</keyword>
<dbReference type="InterPro" id="IPR036770">
    <property type="entry name" value="Ankyrin_rpt-contain_sf"/>
</dbReference>
<dbReference type="InterPro" id="IPR002110">
    <property type="entry name" value="Ankyrin_rpt"/>
</dbReference>
<dbReference type="EMBL" id="AZNF01000022">
    <property type="protein sequence ID" value="KID60038.1"/>
    <property type="molecule type" value="Genomic_DNA"/>
</dbReference>
<feature type="region of interest" description="Disordered" evidence="4">
    <location>
        <begin position="274"/>
        <end position="296"/>
    </location>
</feature>
<feature type="repeat" description="ANK" evidence="3">
    <location>
        <begin position="48"/>
        <end position="80"/>
    </location>
</feature>
<feature type="repeat" description="ANK" evidence="3">
    <location>
        <begin position="750"/>
        <end position="782"/>
    </location>
</feature>
<evidence type="ECO:0000256" key="3">
    <source>
        <dbReference type="PROSITE-ProRule" id="PRU00023"/>
    </source>
</evidence>
<feature type="non-terminal residue" evidence="5">
    <location>
        <position position="1"/>
    </location>
</feature>
<accession>A0A0B4EPB1</accession>
<name>A0A0B4EPB1_METAF</name>
<feature type="compositionally biased region" description="Acidic residues" evidence="4">
    <location>
        <begin position="112"/>
        <end position="138"/>
    </location>
</feature>
<dbReference type="PROSITE" id="PS50088">
    <property type="entry name" value="ANK_REPEAT"/>
    <property type="match status" value="7"/>
</dbReference>
<dbReference type="PROSITE" id="PS50297">
    <property type="entry name" value="ANK_REP_REGION"/>
    <property type="match status" value="5"/>
</dbReference>
<protein>
    <submittedName>
        <fullName evidence="5">Ankyrin repeat-containing domain protein</fullName>
    </submittedName>
</protein>
<organism evidence="5 6">
    <name type="scientific">Metarhizium anisopliae (strain ARSEF 549)</name>
    <dbReference type="NCBI Taxonomy" id="3151832"/>
    <lineage>
        <taxon>Eukaryota</taxon>
        <taxon>Fungi</taxon>
        <taxon>Dikarya</taxon>
        <taxon>Ascomycota</taxon>
        <taxon>Pezizomycotina</taxon>
        <taxon>Sordariomycetes</taxon>
        <taxon>Hypocreomycetidae</taxon>
        <taxon>Hypocreales</taxon>
        <taxon>Clavicipitaceae</taxon>
        <taxon>Metarhizium</taxon>
    </lineage>
</organism>
<feature type="repeat" description="ANK" evidence="3">
    <location>
        <begin position="783"/>
        <end position="816"/>
    </location>
</feature>
<feature type="repeat" description="ANK" evidence="3">
    <location>
        <begin position="404"/>
        <end position="436"/>
    </location>
</feature>
<dbReference type="VEuPathDB" id="FungiDB:MAN_10288"/>
<dbReference type="PANTHER" id="PTHR24198">
    <property type="entry name" value="ANKYRIN REPEAT AND PROTEIN KINASE DOMAIN-CONTAINING PROTEIN"/>
    <property type="match status" value="1"/>
</dbReference>
<dbReference type="PRINTS" id="PR01415">
    <property type="entry name" value="ANKYRIN"/>
</dbReference>
<evidence type="ECO:0000313" key="6">
    <source>
        <dbReference type="Proteomes" id="UP000031186"/>
    </source>
</evidence>
<feature type="repeat" description="ANK" evidence="3">
    <location>
        <begin position="437"/>
        <end position="462"/>
    </location>
</feature>
<proteinExistence type="predicted"/>
<dbReference type="Pfam" id="PF12796">
    <property type="entry name" value="Ank_2"/>
    <property type="match status" value="5"/>
</dbReference>
<keyword evidence="1" id="KW-0677">Repeat</keyword>
<evidence type="ECO:0000256" key="2">
    <source>
        <dbReference type="ARBA" id="ARBA00023043"/>
    </source>
</evidence>
<dbReference type="SUPFAM" id="SSF48403">
    <property type="entry name" value="Ankyrin repeat"/>
    <property type="match status" value="3"/>
</dbReference>
<dbReference type="HOGENOM" id="CLU_318581_0_0_1"/>
<evidence type="ECO:0000256" key="4">
    <source>
        <dbReference type="SAM" id="MobiDB-lite"/>
    </source>
</evidence>
<feature type="repeat" description="ANK" evidence="3">
    <location>
        <begin position="541"/>
        <end position="573"/>
    </location>
</feature>
<dbReference type="AlphaFoldDB" id="A0A0B4EPB1"/>
<reference evidence="5 6" key="1">
    <citation type="journal article" date="2014" name="Proc. Natl. Acad. Sci. U.S.A.">
        <title>Trajectory and genomic determinants of fungal-pathogen speciation and host adaptation.</title>
        <authorList>
            <person name="Hu X."/>
            <person name="Xiao G."/>
            <person name="Zheng P."/>
            <person name="Shang Y."/>
            <person name="Su Y."/>
            <person name="Zhang X."/>
            <person name="Liu X."/>
            <person name="Zhan S."/>
            <person name="St Leger R.J."/>
            <person name="Wang C."/>
        </authorList>
    </citation>
    <scope>NUCLEOTIDE SEQUENCE [LARGE SCALE GENOMIC DNA]</scope>
    <source>
        <strain evidence="5 6">ARSEF 549</strain>
    </source>
</reference>
<dbReference type="Proteomes" id="UP000031186">
    <property type="component" value="Unassembled WGS sequence"/>
</dbReference>